<evidence type="ECO:0000256" key="2">
    <source>
        <dbReference type="ARBA" id="ARBA00012513"/>
    </source>
</evidence>
<dbReference type="EMBL" id="BMAC01000029">
    <property type="protein sequence ID" value="GFP81313.1"/>
    <property type="molecule type" value="Genomic_DNA"/>
</dbReference>
<keyword evidence="17" id="KW-0325">Glycoprotein</keyword>
<dbReference type="GO" id="GO:0005524">
    <property type="term" value="F:ATP binding"/>
    <property type="evidence" value="ECO:0007669"/>
    <property type="project" value="UniProtKB-UniRule"/>
</dbReference>
<dbReference type="PROSITE" id="PS00108">
    <property type="entry name" value="PROTEIN_KINASE_ST"/>
    <property type="match status" value="1"/>
</dbReference>
<keyword evidence="8 21" id="KW-0812">Transmembrane</keyword>
<keyword evidence="9" id="KW-0732">Signal</keyword>
<dbReference type="AlphaFoldDB" id="A0A830BA55"/>
<dbReference type="OrthoDB" id="676979at2759"/>
<organism evidence="23 24">
    <name type="scientific">Phtheirospermum japonicum</name>
    <dbReference type="NCBI Taxonomy" id="374723"/>
    <lineage>
        <taxon>Eukaryota</taxon>
        <taxon>Viridiplantae</taxon>
        <taxon>Streptophyta</taxon>
        <taxon>Embryophyta</taxon>
        <taxon>Tracheophyta</taxon>
        <taxon>Spermatophyta</taxon>
        <taxon>Magnoliopsida</taxon>
        <taxon>eudicotyledons</taxon>
        <taxon>Gunneridae</taxon>
        <taxon>Pentapetalae</taxon>
        <taxon>asterids</taxon>
        <taxon>lamiids</taxon>
        <taxon>Lamiales</taxon>
        <taxon>Orobanchaceae</taxon>
        <taxon>Orobanchaceae incertae sedis</taxon>
        <taxon>Phtheirospermum</taxon>
    </lineage>
</organism>
<evidence type="ECO:0000259" key="22">
    <source>
        <dbReference type="PROSITE" id="PS50011"/>
    </source>
</evidence>
<dbReference type="CDD" id="cd14066">
    <property type="entry name" value="STKc_IRAK"/>
    <property type="match status" value="1"/>
</dbReference>
<feature type="binding site" evidence="20">
    <location>
        <position position="634"/>
    </location>
    <ligand>
        <name>ATP</name>
        <dbReference type="ChEBI" id="CHEBI:30616"/>
    </ligand>
</feature>
<dbReference type="FunFam" id="1.10.510.10:FF:000358">
    <property type="entry name" value="Putative leucine-rich repeat receptor-like serine/threonine-protein kinase"/>
    <property type="match status" value="1"/>
</dbReference>
<evidence type="ECO:0000256" key="11">
    <source>
        <dbReference type="ARBA" id="ARBA00022741"/>
    </source>
</evidence>
<keyword evidence="5" id="KW-0597">Phosphoprotein</keyword>
<evidence type="ECO:0000256" key="1">
    <source>
        <dbReference type="ARBA" id="ARBA00004162"/>
    </source>
</evidence>
<evidence type="ECO:0000313" key="23">
    <source>
        <dbReference type="EMBL" id="GFP81313.1"/>
    </source>
</evidence>
<evidence type="ECO:0000256" key="13">
    <source>
        <dbReference type="ARBA" id="ARBA00022840"/>
    </source>
</evidence>
<accession>A0A830BA55</accession>
<dbReference type="GO" id="GO:0004674">
    <property type="term" value="F:protein serine/threonine kinase activity"/>
    <property type="evidence" value="ECO:0007669"/>
    <property type="project" value="UniProtKB-KW"/>
</dbReference>
<keyword evidence="10" id="KW-0677">Repeat</keyword>
<dbReference type="SUPFAM" id="SSF52058">
    <property type="entry name" value="L domain-like"/>
    <property type="match status" value="1"/>
</dbReference>
<dbReference type="GO" id="GO:0006952">
    <property type="term" value="P:defense response"/>
    <property type="evidence" value="ECO:0007669"/>
    <property type="project" value="UniProtKB-ARBA"/>
</dbReference>
<comment type="caution">
    <text evidence="23">The sequence shown here is derived from an EMBL/GenBank/DDBJ whole genome shotgun (WGS) entry which is preliminary data.</text>
</comment>
<dbReference type="EC" id="2.7.11.1" evidence="2"/>
<dbReference type="GO" id="GO:0005886">
    <property type="term" value="C:plasma membrane"/>
    <property type="evidence" value="ECO:0007669"/>
    <property type="project" value="UniProtKB-SubCell"/>
</dbReference>
<keyword evidence="16 23" id="KW-0675">Receptor</keyword>
<keyword evidence="12 23" id="KW-0418">Kinase</keyword>
<evidence type="ECO:0000256" key="3">
    <source>
        <dbReference type="ARBA" id="ARBA00022475"/>
    </source>
</evidence>
<evidence type="ECO:0000313" key="24">
    <source>
        <dbReference type="Proteomes" id="UP000653305"/>
    </source>
</evidence>
<evidence type="ECO:0000256" key="21">
    <source>
        <dbReference type="SAM" id="Phobius"/>
    </source>
</evidence>
<dbReference type="InterPro" id="IPR017441">
    <property type="entry name" value="Protein_kinase_ATP_BS"/>
</dbReference>
<comment type="catalytic activity">
    <reaction evidence="18">
        <text>L-threonyl-[protein] + ATP = O-phospho-L-threonyl-[protein] + ADP + H(+)</text>
        <dbReference type="Rhea" id="RHEA:46608"/>
        <dbReference type="Rhea" id="RHEA-COMP:11060"/>
        <dbReference type="Rhea" id="RHEA-COMP:11605"/>
        <dbReference type="ChEBI" id="CHEBI:15378"/>
        <dbReference type="ChEBI" id="CHEBI:30013"/>
        <dbReference type="ChEBI" id="CHEBI:30616"/>
        <dbReference type="ChEBI" id="CHEBI:61977"/>
        <dbReference type="ChEBI" id="CHEBI:456216"/>
        <dbReference type="EC" id="2.7.11.1"/>
    </reaction>
</comment>
<dbReference type="SUPFAM" id="SSF52047">
    <property type="entry name" value="RNI-like"/>
    <property type="match status" value="1"/>
</dbReference>
<evidence type="ECO:0000256" key="17">
    <source>
        <dbReference type="ARBA" id="ARBA00023180"/>
    </source>
</evidence>
<keyword evidence="13 20" id="KW-0067">ATP-binding</keyword>
<reference evidence="23" key="1">
    <citation type="submission" date="2020-07" db="EMBL/GenBank/DDBJ databases">
        <title>Ethylene signaling mediates host invasion by parasitic plants.</title>
        <authorList>
            <person name="Yoshida S."/>
        </authorList>
    </citation>
    <scope>NUCLEOTIDE SEQUENCE</scope>
    <source>
        <strain evidence="23">Okayama</strain>
    </source>
</reference>
<keyword evidence="15 21" id="KW-0472">Membrane</keyword>
<evidence type="ECO:0000256" key="16">
    <source>
        <dbReference type="ARBA" id="ARBA00023170"/>
    </source>
</evidence>
<dbReference type="InterPro" id="IPR008271">
    <property type="entry name" value="Ser/Thr_kinase_AS"/>
</dbReference>
<dbReference type="PROSITE" id="PS00107">
    <property type="entry name" value="PROTEIN_KINASE_ATP"/>
    <property type="match status" value="1"/>
</dbReference>
<dbReference type="InterPro" id="IPR003591">
    <property type="entry name" value="Leu-rich_rpt_typical-subtyp"/>
</dbReference>
<dbReference type="Gene3D" id="1.10.510.10">
    <property type="entry name" value="Transferase(Phosphotransferase) domain 1"/>
    <property type="match status" value="1"/>
</dbReference>
<dbReference type="FunFam" id="3.80.10.10:FF:000095">
    <property type="entry name" value="LRR receptor-like serine/threonine-protein kinase GSO1"/>
    <property type="match status" value="1"/>
</dbReference>
<dbReference type="SUPFAM" id="SSF56112">
    <property type="entry name" value="Protein kinase-like (PK-like)"/>
    <property type="match status" value="1"/>
</dbReference>
<evidence type="ECO:0000256" key="10">
    <source>
        <dbReference type="ARBA" id="ARBA00022737"/>
    </source>
</evidence>
<evidence type="ECO:0000256" key="5">
    <source>
        <dbReference type="ARBA" id="ARBA00022553"/>
    </source>
</evidence>
<keyword evidence="24" id="KW-1185">Reference proteome</keyword>
<proteinExistence type="predicted"/>
<keyword evidence="3" id="KW-1003">Cell membrane</keyword>
<dbReference type="SMART" id="SM00369">
    <property type="entry name" value="LRR_TYP"/>
    <property type="match status" value="8"/>
</dbReference>
<dbReference type="InterPro" id="IPR011009">
    <property type="entry name" value="Kinase-like_dom_sf"/>
</dbReference>
<dbReference type="SMART" id="SM00220">
    <property type="entry name" value="S_TKc"/>
    <property type="match status" value="1"/>
</dbReference>
<dbReference type="FunFam" id="3.30.200.20:FF:000661">
    <property type="entry name" value="Serine-threonine protein kinase plant-type"/>
    <property type="match status" value="1"/>
</dbReference>
<feature type="domain" description="Protein kinase" evidence="22">
    <location>
        <begin position="606"/>
        <end position="883"/>
    </location>
</feature>
<dbReference type="FunFam" id="3.80.10.10:FF:000288">
    <property type="entry name" value="LRR receptor-like serine/threonine-protein kinase EFR"/>
    <property type="match status" value="1"/>
</dbReference>
<evidence type="ECO:0000256" key="7">
    <source>
        <dbReference type="ARBA" id="ARBA00022679"/>
    </source>
</evidence>
<evidence type="ECO:0000256" key="20">
    <source>
        <dbReference type="PROSITE-ProRule" id="PRU10141"/>
    </source>
</evidence>
<name>A0A830BA55_9LAMI</name>
<sequence>MMYNGLSSQLPIDMCNNISNLTLLALSANQIEGQIPSNIWKCKELERLSLSYNGFNGEIPSEIGRLSRLKELYLGLNDFKGPIPEQIGNCTSLKELDLSDNHLTGQLPQELANLEFLELLNVFNNSLSGFIPSSIFNISTLSNLALAYNKFSGSLRSLTKLSLFNLEELYLQNNELSGEIPISITNASKLTLLDMGSNSFSGTIPNFSNLRLLRRLVLLNNNLSGAKFPDQELEFLSPLANCRSLEIVVISGNPLNGIIPISIGNFSTSIWWFSAQECNIKGVIPATIGNLSSLQRLSLDRNQLTGFIPPTIGKLNQLQRLLLFRNRLQGRIPSDLCLLSNMGDLYLYENILRGPIPECFGEVRSLRTLYLYSNKLNSTIPSNLWSLKDLLFLNLSSNYFSGQLSSQIASLRVINQLDLSHNQFSGDIPSSIDACQSLEFFSLSNNKFEGSIPPSLGNIRGLSTLDLSNNSLSGSIPESLEGLKFLQYFNVSYNNLDGEIPTRGPFVNFTAQSFFYNSALCGASKFQVPPCIKKNIKTSRHKKVHRLMKYILPPFILLIILATIIILVLMRRRILKRVPAPAHNSFGVDAWRRISYIEIVRGTNDFSESNLIGEGGYGSVLKATLSDGLDVAVKVFNLQLERAIRSFDTECEILSNIRHRNLVRIVGCCSNPEFKALILEYMPNGSLEKWLHSENYCLNLIQRLQIAIDVASALEYLHHGHTFPVVHCDIKPSNVLLNEDMVAHLADFGISKLFNDGESMVQTKTLATIGYAAPEYGSEGKVSTNGDVYSYGILLLELFTRKKPTNDMFSEEMGLKEWVTQALQENAANEVVAPDLIASEEDQYFCAKEECVLSVFSLAMKCLAVLPDERINMIETVASLQRIKAKVVSISSSTTRRQQYALSINVGQ</sequence>
<evidence type="ECO:0000256" key="15">
    <source>
        <dbReference type="ARBA" id="ARBA00023136"/>
    </source>
</evidence>
<dbReference type="InterPro" id="IPR000719">
    <property type="entry name" value="Prot_kinase_dom"/>
</dbReference>
<dbReference type="Gene3D" id="3.80.10.10">
    <property type="entry name" value="Ribonuclease Inhibitor"/>
    <property type="match status" value="3"/>
</dbReference>
<dbReference type="Pfam" id="PF07714">
    <property type="entry name" value="PK_Tyr_Ser-Thr"/>
    <property type="match status" value="1"/>
</dbReference>
<dbReference type="Pfam" id="PF13855">
    <property type="entry name" value="LRR_8"/>
    <property type="match status" value="1"/>
</dbReference>
<dbReference type="PROSITE" id="PS50011">
    <property type="entry name" value="PROTEIN_KINASE_DOM"/>
    <property type="match status" value="1"/>
</dbReference>
<evidence type="ECO:0000256" key="4">
    <source>
        <dbReference type="ARBA" id="ARBA00022527"/>
    </source>
</evidence>
<dbReference type="GO" id="GO:0051707">
    <property type="term" value="P:response to other organism"/>
    <property type="evidence" value="ECO:0007669"/>
    <property type="project" value="UniProtKB-ARBA"/>
</dbReference>
<dbReference type="Proteomes" id="UP000653305">
    <property type="component" value="Unassembled WGS sequence"/>
</dbReference>
<keyword evidence="4" id="KW-0723">Serine/threonine-protein kinase</keyword>
<feature type="transmembrane region" description="Helical" evidence="21">
    <location>
        <begin position="550"/>
        <end position="570"/>
    </location>
</feature>
<evidence type="ECO:0000256" key="6">
    <source>
        <dbReference type="ARBA" id="ARBA00022614"/>
    </source>
</evidence>
<gene>
    <name evidence="23" type="ORF">PHJA_000274600</name>
</gene>
<dbReference type="InterPro" id="IPR032675">
    <property type="entry name" value="LRR_dom_sf"/>
</dbReference>
<keyword evidence="6" id="KW-0433">Leucine-rich repeat</keyword>
<evidence type="ECO:0000256" key="18">
    <source>
        <dbReference type="ARBA" id="ARBA00047899"/>
    </source>
</evidence>
<dbReference type="InterPro" id="IPR001245">
    <property type="entry name" value="Ser-Thr/Tyr_kinase_cat_dom"/>
</dbReference>
<keyword evidence="7" id="KW-0808">Transferase</keyword>
<keyword evidence="14 21" id="KW-1133">Transmembrane helix</keyword>
<dbReference type="PANTHER" id="PTHR27008">
    <property type="entry name" value="OS04G0122200 PROTEIN"/>
    <property type="match status" value="1"/>
</dbReference>
<evidence type="ECO:0000256" key="9">
    <source>
        <dbReference type="ARBA" id="ARBA00022729"/>
    </source>
</evidence>
<evidence type="ECO:0000256" key="14">
    <source>
        <dbReference type="ARBA" id="ARBA00022989"/>
    </source>
</evidence>
<dbReference type="PANTHER" id="PTHR27008:SF585">
    <property type="entry name" value="PROTEIN KINASE DOMAIN-CONTAINING PROTEIN"/>
    <property type="match status" value="1"/>
</dbReference>
<dbReference type="PRINTS" id="PR00019">
    <property type="entry name" value="LEURICHRPT"/>
</dbReference>
<evidence type="ECO:0000256" key="19">
    <source>
        <dbReference type="ARBA" id="ARBA00048679"/>
    </source>
</evidence>
<evidence type="ECO:0000256" key="12">
    <source>
        <dbReference type="ARBA" id="ARBA00022777"/>
    </source>
</evidence>
<comment type="catalytic activity">
    <reaction evidence="19">
        <text>L-seryl-[protein] + ATP = O-phospho-L-seryl-[protein] + ADP + H(+)</text>
        <dbReference type="Rhea" id="RHEA:17989"/>
        <dbReference type="Rhea" id="RHEA-COMP:9863"/>
        <dbReference type="Rhea" id="RHEA-COMP:11604"/>
        <dbReference type="ChEBI" id="CHEBI:15378"/>
        <dbReference type="ChEBI" id="CHEBI:29999"/>
        <dbReference type="ChEBI" id="CHEBI:30616"/>
        <dbReference type="ChEBI" id="CHEBI:83421"/>
        <dbReference type="ChEBI" id="CHEBI:456216"/>
        <dbReference type="EC" id="2.7.11.1"/>
    </reaction>
</comment>
<dbReference type="Gene3D" id="3.30.200.20">
    <property type="entry name" value="Phosphorylase Kinase, domain 1"/>
    <property type="match status" value="1"/>
</dbReference>
<dbReference type="PROSITE" id="PS51450">
    <property type="entry name" value="LRR"/>
    <property type="match status" value="2"/>
</dbReference>
<protein>
    <recommendedName>
        <fullName evidence="2">non-specific serine/threonine protein kinase</fullName>
        <ecNumber evidence="2">2.7.11.1</ecNumber>
    </recommendedName>
</protein>
<dbReference type="InterPro" id="IPR051809">
    <property type="entry name" value="Plant_receptor-like_S/T_kinase"/>
</dbReference>
<evidence type="ECO:0000256" key="8">
    <source>
        <dbReference type="ARBA" id="ARBA00022692"/>
    </source>
</evidence>
<dbReference type="Pfam" id="PF00560">
    <property type="entry name" value="LRR_1"/>
    <property type="match status" value="9"/>
</dbReference>
<keyword evidence="11 20" id="KW-0547">Nucleotide-binding</keyword>
<comment type="subcellular location">
    <subcellularLocation>
        <location evidence="1">Cell membrane</location>
        <topology evidence="1">Single-pass membrane protein</topology>
    </subcellularLocation>
</comment>
<dbReference type="InterPro" id="IPR001611">
    <property type="entry name" value="Leu-rich_rpt"/>
</dbReference>